<evidence type="ECO:0000313" key="9">
    <source>
        <dbReference type="Proteomes" id="UP001432071"/>
    </source>
</evidence>
<reference evidence="8" key="1">
    <citation type="submission" date="2022-10" db="EMBL/GenBank/DDBJ databases">
        <title>The complete genomes of actinobacterial strains from the NBC collection.</title>
        <authorList>
            <person name="Joergensen T.S."/>
            <person name="Alvarez Arevalo M."/>
            <person name="Sterndorff E.B."/>
            <person name="Faurdal D."/>
            <person name="Vuksanovic O."/>
            <person name="Mourched A.-S."/>
            <person name="Charusanti P."/>
            <person name="Shaw S."/>
            <person name="Blin K."/>
            <person name="Weber T."/>
        </authorList>
    </citation>
    <scope>NUCLEOTIDE SEQUENCE</scope>
    <source>
        <strain evidence="8">NBC_00302</strain>
    </source>
</reference>
<protein>
    <submittedName>
        <fullName evidence="8">S8 family serine peptidase</fullName>
    </submittedName>
</protein>
<feature type="region of interest" description="Disordered" evidence="6">
    <location>
        <begin position="479"/>
        <end position="501"/>
    </location>
</feature>
<dbReference type="PRINTS" id="PR00723">
    <property type="entry name" value="SUBTILISIN"/>
</dbReference>
<dbReference type="Pfam" id="PF00082">
    <property type="entry name" value="Peptidase_S8"/>
    <property type="match status" value="1"/>
</dbReference>
<keyword evidence="3" id="KW-0378">Hydrolase</keyword>
<dbReference type="RefSeq" id="WP_328733761.1">
    <property type="nucleotide sequence ID" value="NZ_CP108038.1"/>
</dbReference>
<evidence type="ECO:0000259" key="7">
    <source>
        <dbReference type="Pfam" id="PF00082"/>
    </source>
</evidence>
<dbReference type="InterPro" id="IPR050131">
    <property type="entry name" value="Peptidase_S8_subtilisin-like"/>
</dbReference>
<evidence type="ECO:0000256" key="5">
    <source>
        <dbReference type="PROSITE-ProRule" id="PRU01240"/>
    </source>
</evidence>
<organism evidence="8 9">
    <name type="scientific">Streptomyces bobili</name>
    <dbReference type="NCBI Taxonomy" id="67280"/>
    <lineage>
        <taxon>Bacteria</taxon>
        <taxon>Bacillati</taxon>
        <taxon>Actinomycetota</taxon>
        <taxon>Actinomycetes</taxon>
        <taxon>Kitasatosporales</taxon>
        <taxon>Streptomycetaceae</taxon>
        <taxon>Streptomyces</taxon>
    </lineage>
</organism>
<keyword evidence="9" id="KW-1185">Reference proteome</keyword>
<dbReference type="InterPro" id="IPR000209">
    <property type="entry name" value="Peptidase_S8/S53_dom"/>
</dbReference>
<dbReference type="InterPro" id="IPR015500">
    <property type="entry name" value="Peptidase_S8_subtilisin-rel"/>
</dbReference>
<keyword evidence="2" id="KW-0645">Protease</keyword>
<dbReference type="SUPFAM" id="SSF52743">
    <property type="entry name" value="Subtilisin-like"/>
    <property type="match status" value="1"/>
</dbReference>
<evidence type="ECO:0000256" key="1">
    <source>
        <dbReference type="ARBA" id="ARBA00011073"/>
    </source>
</evidence>
<accession>A0ABZ1QR00</accession>
<dbReference type="PROSITE" id="PS00138">
    <property type="entry name" value="SUBTILASE_SER"/>
    <property type="match status" value="1"/>
</dbReference>
<evidence type="ECO:0000256" key="4">
    <source>
        <dbReference type="ARBA" id="ARBA00022825"/>
    </source>
</evidence>
<evidence type="ECO:0000256" key="2">
    <source>
        <dbReference type="ARBA" id="ARBA00022670"/>
    </source>
</evidence>
<evidence type="ECO:0000256" key="3">
    <source>
        <dbReference type="ARBA" id="ARBA00022801"/>
    </source>
</evidence>
<dbReference type="InterPro" id="IPR034073">
    <property type="entry name" value="Subtilisin_DY-like_dom"/>
</dbReference>
<keyword evidence="4" id="KW-0720">Serine protease</keyword>
<feature type="domain" description="Peptidase S8/S53" evidence="7">
    <location>
        <begin position="235"/>
        <end position="480"/>
    </location>
</feature>
<dbReference type="InterPro" id="IPR036852">
    <property type="entry name" value="Peptidase_S8/S53_dom_sf"/>
</dbReference>
<gene>
    <name evidence="8" type="ORF">OHT53_01460</name>
</gene>
<dbReference type="EMBL" id="CP108038">
    <property type="protein sequence ID" value="WUN84832.1"/>
    <property type="molecule type" value="Genomic_DNA"/>
</dbReference>
<dbReference type="InterPro" id="IPR023828">
    <property type="entry name" value="Peptidase_S8_Ser-AS"/>
</dbReference>
<dbReference type="PROSITE" id="PS51892">
    <property type="entry name" value="SUBTILASE"/>
    <property type="match status" value="1"/>
</dbReference>
<comment type="similarity">
    <text evidence="1 5">Belongs to the peptidase S8 family.</text>
</comment>
<dbReference type="PANTHER" id="PTHR43806">
    <property type="entry name" value="PEPTIDASE S8"/>
    <property type="match status" value="1"/>
</dbReference>
<name>A0ABZ1QR00_9ACTN</name>
<dbReference type="GeneID" id="93759589"/>
<dbReference type="Proteomes" id="UP001432071">
    <property type="component" value="Chromosome"/>
</dbReference>
<evidence type="ECO:0000313" key="8">
    <source>
        <dbReference type="EMBL" id="WUN84832.1"/>
    </source>
</evidence>
<comment type="caution">
    <text evidence="5">Lacks conserved residue(s) required for the propagation of feature annotation.</text>
</comment>
<dbReference type="CDD" id="cd04843">
    <property type="entry name" value="Peptidases_S8_11"/>
    <property type="match status" value="1"/>
</dbReference>
<sequence>MPRQGMNEGNRRPQYDEARGHPELICAVAEDMGVEITPSGASSARGADVTGLNELAAAPDLVLKPLFDTDLARLSRRARQTPQAGESADQAEENFSRMVRFYQVDAPEERLEELAQRLRELEVIETAYVKPAAELARAETQGRTWTRPFSRAQERKESPINDMAPIGPDAPSMTPDYAVRQIYLAPGPAGINARHAWQQPGGTGVGVRVIDCEWGWRFGHEDLLQNQGGVISGINSSDTNHGTAVLGEISGDTNGFGVTGIAPDAVISASSFSLPTATAIRAAADRLGPGDVLLLEIHRAGPRATGIGQQGFIAVEWWPDDFLAIRYATGKGVVVVEAAGNGAENLDDPVYDRSPGFPLWWTNPFRRSLLDSGAVVVGAGAPPPGTHGADWGPDRSRLDFSNFGSCLDTQGWGREVTTTGYGDLQAGENPDFWYTDRFSGTSSASPIVVGAVACVQGVLKASDRVPLDGWQVRDLLRNTGWPQQDAPGRPATQRIGNRPDLSQLIPSALA</sequence>
<evidence type="ECO:0000256" key="6">
    <source>
        <dbReference type="SAM" id="MobiDB-lite"/>
    </source>
</evidence>
<dbReference type="PANTHER" id="PTHR43806:SF11">
    <property type="entry name" value="CEREVISIN-RELATED"/>
    <property type="match status" value="1"/>
</dbReference>
<proteinExistence type="inferred from homology"/>
<dbReference type="Gene3D" id="3.40.50.200">
    <property type="entry name" value="Peptidase S8/S53 domain"/>
    <property type="match status" value="1"/>
</dbReference>